<dbReference type="EMBL" id="JPOS01000029">
    <property type="protein sequence ID" value="KGE87962.1"/>
    <property type="molecule type" value="Genomic_DNA"/>
</dbReference>
<dbReference type="NCBIfam" id="TIGR03025">
    <property type="entry name" value="EPS_sugtrans"/>
    <property type="match status" value="1"/>
</dbReference>
<dbReference type="InterPro" id="IPR003362">
    <property type="entry name" value="Bact_transf"/>
</dbReference>
<evidence type="ECO:0000256" key="1">
    <source>
        <dbReference type="ARBA" id="ARBA00004141"/>
    </source>
</evidence>
<comment type="caution">
    <text evidence="9">The sequence shown here is derived from an EMBL/GenBank/DDBJ whole genome shotgun (WGS) entry which is preliminary data.</text>
</comment>
<sequence>MNRQRRLHTLQYQVADFITAMLSWACFFVYRKQLEAPQPDWSVISTDTNFWYGVLVIPTGWLLFYSIFDQYRDIYRLSRLATLARTFFLSFLGVTFLFFTLILDDFVTNYTTYRASFTTLFLLHFLLTATVRMYILTRASQRLKKGLITYNTLIIGSNQKAVELYEEISGREKGLGNKFIGFISLNGTEEEELAAHLPRIGGMDVLEQSIIDLNIEEVIIAIETSEHNRLRELLNILFDFDEQVLVKIIPDMYDIMLGTVKMSHIYGAVLIEIRQDLMPKWQRLVKRLIDLTASAMMLLILSPLYLYIATRVRLSSQGPIIFQQERIGLNGKPFMIYKFRSMFTDAEKDGPQLSSDTDNRCTPWGAVMRKWRLDELPQFWNVLKGDMSLVGPRPERQYFIDLITKEAPHYKHLLKVRPGITSWGQVKYGYASNLDQMLQRLKFDILYIENMSLALDFKIMFYTLLVLLQGKGK</sequence>
<dbReference type="Pfam" id="PF13727">
    <property type="entry name" value="CoA_binding_3"/>
    <property type="match status" value="1"/>
</dbReference>
<organism evidence="9 10">
    <name type="scientific">Phaeodactylibacter xiamenensis</name>
    <dbReference type="NCBI Taxonomy" id="1524460"/>
    <lineage>
        <taxon>Bacteria</taxon>
        <taxon>Pseudomonadati</taxon>
        <taxon>Bacteroidota</taxon>
        <taxon>Saprospiria</taxon>
        <taxon>Saprospirales</taxon>
        <taxon>Haliscomenobacteraceae</taxon>
        <taxon>Phaeodactylibacter</taxon>
    </lineage>
</organism>
<feature type="transmembrane region" description="Helical" evidence="7">
    <location>
        <begin position="12"/>
        <end position="30"/>
    </location>
</feature>
<dbReference type="GO" id="GO:0016020">
    <property type="term" value="C:membrane"/>
    <property type="evidence" value="ECO:0007669"/>
    <property type="project" value="UniProtKB-SubCell"/>
</dbReference>
<accession>A0A098SA51</accession>
<protein>
    <submittedName>
        <fullName evidence="9">Polyprenyl glycosylphosphotransferase</fullName>
    </submittedName>
</protein>
<evidence type="ECO:0000256" key="4">
    <source>
        <dbReference type="ARBA" id="ARBA00022692"/>
    </source>
</evidence>
<comment type="similarity">
    <text evidence="2">Belongs to the bacterial sugar transferase family.</text>
</comment>
<keyword evidence="4 7" id="KW-0812">Transmembrane</keyword>
<gene>
    <name evidence="9" type="ORF">IX84_12655</name>
</gene>
<keyword evidence="5 7" id="KW-1133">Transmembrane helix</keyword>
<comment type="subcellular location">
    <subcellularLocation>
        <location evidence="1">Membrane</location>
        <topology evidence="1">Multi-pass membrane protein</topology>
    </subcellularLocation>
</comment>
<evidence type="ECO:0000256" key="7">
    <source>
        <dbReference type="SAM" id="Phobius"/>
    </source>
</evidence>
<proteinExistence type="inferred from homology"/>
<dbReference type="PANTHER" id="PTHR30576">
    <property type="entry name" value="COLANIC BIOSYNTHESIS UDP-GLUCOSE LIPID CARRIER TRANSFERASE"/>
    <property type="match status" value="1"/>
</dbReference>
<keyword evidence="10" id="KW-1185">Reference proteome</keyword>
<dbReference type="OrthoDB" id="9808602at2"/>
<feature type="transmembrane region" description="Helical" evidence="7">
    <location>
        <begin position="50"/>
        <end position="68"/>
    </location>
</feature>
<keyword evidence="3 9" id="KW-0808">Transferase</keyword>
<feature type="domain" description="Bacterial sugar transferase" evidence="8">
    <location>
        <begin position="286"/>
        <end position="468"/>
    </location>
</feature>
<dbReference type="InterPro" id="IPR017475">
    <property type="entry name" value="EPS_sugar_tfrase"/>
</dbReference>
<feature type="transmembrane region" description="Helical" evidence="7">
    <location>
        <begin position="288"/>
        <end position="308"/>
    </location>
</feature>
<feature type="transmembrane region" description="Helical" evidence="7">
    <location>
        <begin position="80"/>
        <end position="103"/>
    </location>
</feature>
<evidence type="ECO:0000313" key="10">
    <source>
        <dbReference type="Proteomes" id="UP000029736"/>
    </source>
</evidence>
<dbReference type="AlphaFoldDB" id="A0A098SA51"/>
<reference evidence="9 10" key="1">
    <citation type="journal article" date="2014" name="Int. J. Syst. Evol. Microbiol.">
        <title>Phaeodactylibacter xiamenensis gen. nov., sp. nov., a member of the family Saprospiraceae isolated from the marine alga Phaeodactylum tricornutum.</title>
        <authorList>
            <person name="Chen Z.Jr."/>
            <person name="Lei X."/>
            <person name="Lai Q."/>
            <person name="Li Y."/>
            <person name="Zhang B."/>
            <person name="Zhang J."/>
            <person name="Zhang H."/>
            <person name="Yang L."/>
            <person name="Zheng W."/>
            <person name="Tian Y."/>
            <person name="Yu Z."/>
            <person name="Xu H.Jr."/>
            <person name="Zheng T."/>
        </authorList>
    </citation>
    <scope>NUCLEOTIDE SEQUENCE [LARGE SCALE GENOMIC DNA]</scope>
    <source>
        <strain evidence="9 10">KD52</strain>
    </source>
</reference>
<dbReference type="GO" id="GO:0016780">
    <property type="term" value="F:phosphotransferase activity, for other substituted phosphate groups"/>
    <property type="evidence" value="ECO:0007669"/>
    <property type="project" value="TreeGrafter"/>
</dbReference>
<dbReference type="Pfam" id="PF02397">
    <property type="entry name" value="Bac_transf"/>
    <property type="match status" value="1"/>
</dbReference>
<name>A0A098SA51_9BACT</name>
<evidence type="ECO:0000256" key="5">
    <source>
        <dbReference type="ARBA" id="ARBA00022989"/>
    </source>
</evidence>
<evidence type="ECO:0000256" key="3">
    <source>
        <dbReference type="ARBA" id="ARBA00022679"/>
    </source>
</evidence>
<evidence type="ECO:0000256" key="6">
    <source>
        <dbReference type="ARBA" id="ARBA00023136"/>
    </source>
</evidence>
<dbReference type="Gene3D" id="3.40.50.720">
    <property type="entry name" value="NAD(P)-binding Rossmann-like Domain"/>
    <property type="match status" value="1"/>
</dbReference>
<dbReference type="PANTHER" id="PTHR30576:SF0">
    <property type="entry name" value="UNDECAPRENYL-PHOSPHATE N-ACETYLGALACTOSAMINYL 1-PHOSPHATE TRANSFERASE-RELATED"/>
    <property type="match status" value="1"/>
</dbReference>
<evidence type="ECO:0000313" key="9">
    <source>
        <dbReference type="EMBL" id="KGE87962.1"/>
    </source>
</evidence>
<keyword evidence="6 7" id="KW-0472">Membrane</keyword>
<feature type="transmembrane region" description="Helical" evidence="7">
    <location>
        <begin position="115"/>
        <end position="135"/>
    </location>
</feature>
<dbReference type="Proteomes" id="UP000029736">
    <property type="component" value="Unassembled WGS sequence"/>
</dbReference>
<dbReference type="RefSeq" id="WP_044220673.1">
    <property type="nucleotide sequence ID" value="NZ_CAKZLC010000303.1"/>
</dbReference>
<evidence type="ECO:0000256" key="2">
    <source>
        <dbReference type="ARBA" id="ARBA00006464"/>
    </source>
</evidence>
<dbReference type="STRING" id="1524460.IX84_12655"/>
<evidence type="ECO:0000259" key="8">
    <source>
        <dbReference type="Pfam" id="PF02397"/>
    </source>
</evidence>